<comment type="similarity">
    <text evidence="1 3">Belongs to the thiolase-like superfamily. Beta-ketoacyl-ACP synthases family.</text>
</comment>
<evidence type="ECO:0000256" key="2">
    <source>
        <dbReference type="ARBA" id="ARBA00022679"/>
    </source>
</evidence>
<sequence>MKAEQKTYVVANHVLSPMASGTAAHVDAMLLGETGVRFSHRQEYHGQGVCASLFSAEDWKELHTRFPGDWSPFELLLLGSLTEVLKQAPVDLADPRTLLLVASTKGNIGLLEPSTTDPEAVSSLSASASKVGRHFGYHAEPIVVSNACISGMTALLVAKRLMDSGLYDQAVVTGADCISPFIIAGFRSFQALSDEPCRPFDLNRKGINLGEAAASMVLAKLQVDGPGPAGTAGLVYLAAGSTSNDANHISGPSRTGEEMAQAIMAAMENAGLEPRDIGFIAAHGTATPYNDEMESKAFTQAALQNVPAFSLKAYFGHTLGAAGLLESAISVEALKRGLILASRGYEEHGVSMPVIIAKEHYQQPGMQHFLKTGSGFGGCNAALIFSKNN</sequence>
<evidence type="ECO:0000259" key="4">
    <source>
        <dbReference type="PROSITE" id="PS52004"/>
    </source>
</evidence>
<dbReference type="PROSITE" id="PS00098">
    <property type="entry name" value="THIOLASE_1"/>
    <property type="match status" value="1"/>
</dbReference>
<dbReference type="InterPro" id="IPR020615">
    <property type="entry name" value="Thiolase_acyl_enz_int_AS"/>
</dbReference>
<dbReference type="InterPro" id="IPR016039">
    <property type="entry name" value="Thiolase-like"/>
</dbReference>
<evidence type="ECO:0000313" key="6">
    <source>
        <dbReference type="Proteomes" id="UP000765802"/>
    </source>
</evidence>
<dbReference type="RefSeq" id="WP_187257206.1">
    <property type="nucleotide sequence ID" value="NZ_JBHULF010000007.1"/>
</dbReference>
<dbReference type="InterPro" id="IPR014030">
    <property type="entry name" value="Ketoacyl_synth_N"/>
</dbReference>
<dbReference type="InterPro" id="IPR000794">
    <property type="entry name" value="Beta-ketoacyl_synthase"/>
</dbReference>
<dbReference type="Pfam" id="PF00109">
    <property type="entry name" value="ketoacyl-synt"/>
    <property type="match status" value="1"/>
</dbReference>
<dbReference type="InterPro" id="IPR014031">
    <property type="entry name" value="Ketoacyl_synth_C"/>
</dbReference>
<evidence type="ECO:0000313" key="5">
    <source>
        <dbReference type="EMBL" id="MBC6491887.1"/>
    </source>
</evidence>
<dbReference type="Proteomes" id="UP000765802">
    <property type="component" value="Unassembled WGS sequence"/>
</dbReference>
<dbReference type="EMBL" id="MBUA01000023">
    <property type="protein sequence ID" value="MBC6491887.1"/>
    <property type="molecule type" value="Genomic_DNA"/>
</dbReference>
<accession>A0ABR7MA91</accession>
<dbReference type="SMART" id="SM00825">
    <property type="entry name" value="PKS_KS"/>
    <property type="match status" value="1"/>
</dbReference>
<dbReference type="InterPro" id="IPR020841">
    <property type="entry name" value="PKS_Beta-ketoAc_synthase_dom"/>
</dbReference>
<evidence type="ECO:0000256" key="3">
    <source>
        <dbReference type="RuleBase" id="RU003694"/>
    </source>
</evidence>
<keyword evidence="2 3" id="KW-0808">Transferase</keyword>
<name>A0ABR7MA91_9BACT</name>
<comment type="caution">
    <text evidence="5">The sequence shown here is derived from an EMBL/GenBank/DDBJ whole genome shotgun (WGS) entry which is preliminary data.</text>
</comment>
<organism evidence="5 6">
    <name type="scientific">Flavihumibacter stibioxidans</name>
    <dbReference type="NCBI Taxonomy" id="1834163"/>
    <lineage>
        <taxon>Bacteria</taxon>
        <taxon>Pseudomonadati</taxon>
        <taxon>Bacteroidota</taxon>
        <taxon>Chitinophagia</taxon>
        <taxon>Chitinophagales</taxon>
        <taxon>Chitinophagaceae</taxon>
        <taxon>Flavihumibacter</taxon>
    </lineage>
</organism>
<reference evidence="5 6" key="1">
    <citation type="submission" date="2016-07" db="EMBL/GenBank/DDBJ databases">
        <title>Genome analysis of Flavihumibacter stibioxidans YS-17.</title>
        <authorList>
            <person name="Shi K."/>
            <person name="Han Y."/>
            <person name="Wang G."/>
        </authorList>
    </citation>
    <scope>NUCLEOTIDE SEQUENCE [LARGE SCALE GENOMIC DNA]</scope>
    <source>
        <strain evidence="5 6">YS-17</strain>
    </source>
</reference>
<dbReference type="PANTHER" id="PTHR11712">
    <property type="entry name" value="POLYKETIDE SYNTHASE-RELATED"/>
    <property type="match status" value="1"/>
</dbReference>
<evidence type="ECO:0000256" key="1">
    <source>
        <dbReference type="ARBA" id="ARBA00008467"/>
    </source>
</evidence>
<dbReference type="SUPFAM" id="SSF53901">
    <property type="entry name" value="Thiolase-like"/>
    <property type="match status" value="1"/>
</dbReference>
<keyword evidence="6" id="KW-1185">Reference proteome</keyword>
<dbReference type="Gene3D" id="3.40.47.10">
    <property type="match status" value="2"/>
</dbReference>
<proteinExistence type="inferred from homology"/>
<dbReference type="PANTHER" id="PTHR11712:SF320">
    <property type="entry name" value="BETA-KETOACYL SYNTHASE"/>
    <property type="match status" value="1"/>
</dbReference>
<feature type="domain" description="Ketosynthase family 3 (KS3)" evidence="4">
    <location>
        <begin position="1"/>
        <end position="387"/>
    </location>
</feature>
<dbReference type="Pfam" id="PF02801">
    <property type="entry name" value="Ketoacyl-synt_C"/>
    <property type="match status" value="1"/>
</dbReference>
<gene>
    <name evidence="5" type="ORF">BC349_12565</name>
</gene>
<protein>
    <recommendedName>
        <fullName evidence="4">Ketosynthase family 3 (KS3) domain-containing protein</fullName>
    </recommendedName>
</protein>
<dbReference type="PROSITE" id="PS52004">
    <property type="entry name" value="KS3_2"/>
    <property type="match status" value="1"/>
</dbReference>